<evidence type="ECO:0000256" key="2">
    <source>
        <dbReference type="PROSITE-ProRule" id="PRU00703"/>
    </source>
</evidence>
<dbReference type="PROSITE" id="PS51371">
    <property type="entry name" value="CBS"/>
    <property type="match status" value="2"/>
</dbReference>
<sequence length="150" mass="17065">MSVMLVRDFMIKDVYMLKEDDTIKTLLETLSKNKIGGLPIVNDYSQIIGMVSDGDVLRHISPKTYSSYLMFYKEDLEEVIPHRGTDEIKSIMKKNVVTLNQDDDLETALKILSKHHFKKLPVINGAKQVVGIVSRGDVIRKITDKVLNVM</sequence>
<keyword evidence="5" id="KW-1185">Reference proteome</keyword>
<comment type="caution">
    <text evidence="4">The sequence shown here is derived from an EMBL/GenBank/DDBJ whole genome shotgun (WGS) entry which is preliminary data.</text>
</comment>
<dbReference type="EMBL" id="RBZO01000001">
    <property type="protein sequence ID" value="RKQ18647.1"/>
    <property type="molecule type" value="Genomic_DNA"/>
</dbReference>
<dbReference type="OrthoDB" id="9790355at2"/>
<keyword evidence="1 2" id="KW-0129">CBS domain</keyword>
<dbReference type="PANTHER" id="PTHR43080:SF2">
    <property type="entry name" value="CBS DOMAIN-CONTAINING PROTEIN"/>
    <property type="match status" value="1"/>
</dbReference>
<evidence type="ECO:0000259" key="3">
    <source>
        <dbReference type="PROSITE" id="PS51371"/>
    </source>
</evidence>
<evidence type="ECO:0000313" key="4">
    <source>
        <dbReference type="EMBL" id="RKQ18647.1"/>
    </source>
</evidence>
<accession>A0A494Z7Y9</accession>
<feature type="domain" description="CBS" evidence="3">
    <location>
        <begin position="10"/>
        <end position="67"/>
    </location>
</feature>
<dbReference type="PANTHER" id="PTHR43080">
    <property type="entry name" value="CBS DOMAIN-CONTAINING PROTEIN CBSX3, MITOCHONDRIAL"/>
    <property type="match status" value="1"/>
</dbReference>
<dbReference type="InterPro" id="IPR046342">
    <property type="entry name" value="CBS_dom_sf"/>
</dbReference>
<dbReference type="Gene3D" id="3.10.580.10">
    <property type="entry name" value="CBS-domain"/>
    <property type="match status" value="1"/>
</dbReference>
<dbReference type="SMART" id="SM00116">
    <property type="entry name" value="CBS"/>
    <property type="match status" value="2"/>
</dbReference>
<evidence type="ECO:0000256" key="1">
    <source>
        <dbReference type="ARBA" id="ARBA00023122"/>
    </source>
</evidence>
<dbReference type="InterPro" id="IPR000644">
    <property type="entry name" value="CBS_dom"/>
</dbReference>
<dbReference type="SUPFAM" id="SSF54631">
    <property type="entry name" value="CBS-domain pair"/>
    <property type="match status" value="1"/>
</dbReference>
<reference evidence="4 5" key="1">
    <citation type="journal article" date="2015" name="Antonie Van Leeuwenhoek">
        <title>Oceanobacillus bengalensis sp. nov., a bacterium isolated from seawater of the Bay of Bengal.</title>
        <authorList>
            <person name="Yongchang O."/>
            <person name="Xiang W."/>
            <person name="Wang G."/>
        </authorList>
    </citation>
    <scope>NUCLEOTIDE SEQUENCE [LARGE SCALE GENOMIC DNA]</scope>
    <source>
        <strain evidence="4 5">MCCC 1K00260</strain>
    </source>
</reference>
<dbReference type="AlphaFoldDB" id="A0A494Z7Y9"/>
<gene>
    <name evidence="4" type="ORF">D8M05_00595</name>
</gene>
<feature type="domain" description="CBS" evidence="3">
    <location>
        <begin position="92"/>
        <end position="149"/>
    </location>
</feature>
<organism evidence="4 5">
    <name type="scientific">Oceanobacillus bengalensis</name>
    <dbReference type="NCBI Taxonomy" id="1435466"/>
    <lineage>
        <taxon>Bacteria</taxon>
        <taxon>Bacillati</taxon>
        <taxon>Bacillota</taxon>
        <taxon>Bacilli</taxon>
        <taxon>Bacillales</taxon>
        <taxon>Bacillaceae</taxon>
        <taxon>Oceanobacillus</taxon>
    </lineage>
</organism>
<dbReference type="Pfam" id="PF00571">
    <property type="entry name" value="CBS"/>
    <property type="match status" value="2"/>
</dbReference>
<evidence type="ECO:0000313" key="5">
    <source>
        <dbReference type="Proteomes" id="UP000281813"/>
    </source>
</evidence>
<protein>
    <submittedName>
        <fullName evidence="4">CBS domain-containing protein</fullName>
    </submittedName>
</protein>
<name>A0A494Z7Y9_9BACI</name>
<proteinExistence type="predicted"/>
<dbReference type="Proteomes" id="UP000281813">
    <property type="component" value="Unassembled WGS sequence"/>
</dbReference>
<dbReference type="InterPro" id="IPR051257">
    <property type="entry name" value="Diverse_CBS-Domain"/>
</dbReference>